<dbReference type="Proteomes" id="UP000653454">
    <property type="component" value="Unassembled WGS sequence"/>
</dbReference>
<comment type="caution">
    <text evidence="2">The sequence shown here is derived from an EMBL/GenBank/DDBJ whole genome shotgun (WGS) entry which is preliminary data.</text>
</comment>
<feature type="compositionally biased region" description="Polar residues" evidence="1">
    <location>
        <begin position="37"/>
        <end position="46"/>
    </location>
</feature>
<reference evidence="2" key="1">
    <citation type="submission" date="2020-11" db="EMBL/GenBank/DDBJ databases">
        <authorList>
            <person name="Whiteford S."/>
        </authorList>
    </citation>
    <scope>NUCLEOTIDE SEQUENCE</scope>
</reference>
<dbReference type="EMBL" id="CAJHNJ030000002">
    <property type="protein sequence ID" value="CAG9091972.1"/>
    <property type="molecule type" value="Genomic_DNA"/>
</dbReference>
<feature type="region of interest" description="Disordered" evidence="1">
    <location>
        <begin position="27"/>
        <end position="46"/>
    </location>
</feature>
<feature type="compositionally biased region" description="Polar residues" evidence="1">
    <location>
        <begin position="274"/>
        <end position="295"/>
    </location>
</feature>
<evidence type="ECO:0000313" key="3">
    <source>
        <dbReference type="EMBL" id="CAG9132609.1"/>
    </source>
</evidence>
<accession>A0A8S4D7J8</accession>
<organism evidence="2 4">
    <name type="scientific">Plutella xylostella</name>
    <name type="common">Diamondback moth</name>
    <name type="synonym">Plutella maculipennis</name>
    <dbReference type="NCBI Taxonomy" id="51655"/>
    <lineage>
        <taxon>Eukaryota</taxon>
        <taxon>Metazoa</taxon>
        <taxon>Ecdysozoa</taxon>
        <taxon>Arthropoda</taxon>
        <taxon>Hexapoda</taxon>
        <taxon>Insecta</taxon>
        <taxon>Pterygota</taxon>
        <taxon>Neoptera</taxon>
        <taxon>Endopterygota</taxon>
        <taxon>Lepidoptera</taxon>
        <taxon>Glossata</taxon>
        <taxon>Ditrysia</taxon>
        <taxon>Yponomeutoidea</taxon>
        <taxon>Plutellidae</taxon>
        <taxon>Plutella</taxon>
    </lineage>
</organism>
<sequence length="357" mass="40150">MGKRKRSKDESELLEKVMKKVKKLVRKKRRISSSSSDGCETPSQGVCLSPAQSPASMNLCDYVPDEGNEDVTAATENVNLVTEEENSQLDPEVLELLGSDPTQVKEFGDDLHKEVANRWKHILLNGLTKEEKSELSKNYLPAENCAFIRPPKLNPEVKSALHDLNIKKDAYSEKKQDVMASCLSAIGKALNMTLTERHSDPELIKILSDAGRLLCDIHHRESVSRRFAIINAVNKSKRDTIKNTKIDHNLFGSNLTEHLKTSKAISVSASELRYNSSNHQHRAQLNTTMPRSQPALNVRGAPRAPVAEPRAYPRQPRRPPPPPPPAPAQWEYRRAPPPPPQATRPRNYSRPPQNRRR</sequence>
<feature type="compositionally biased region" description="Pro residues" evidence="1">
    <location>
        <begin position="318"/>
        <end position="327"/>
    </location>
</feature>
<keyword evidence="4" id="KW-1185">Reference proteome</keyword>
<dbReference type="PANTHER" id="PTHR34239:SF2">
    <property type="entry name" value="TRANSPOSABLE ELEMENT P TRANSPOSASE_THAP9 CONSERVED DOMAIN-CONTAINING PROTEIN"/>
    <property type="match status" value="1"/>
</dbReference>
<name>A0A8S4D7J8_PLUXY</name>
<dbReference type="PANTHER" id="PTHR34239">
    <property type="entry name" value="APPLE DOMAIN-CONTAINING PROTEIN"/>
    <property type="match status" value="1"/>
</dbReference>
<proteinExistence type="predicted"/>
<evidence type="ECO:0000313" key="4">
    <source>
        <dbReference type="Proteomes" id="UP000653454"/>
    </source>
</evidence>
<gene>
    <name evidence="2" type="ORF">PLXY2_LOCUS1042</name>
    <name evidence="3" type="ORF">PLXY2_LOCUS10845</name>
</gene>
<evidence type="ECO:0000313" key="2">
    <source>
        <dbReference type="EMBL" id="CAG9091972.1"/>
    </source>
</evidence>
<dbReference type="EMBL" id="CAJHNJ030000051">
    <property type="protein sequence ID" value="CAG9132609.1"/>
    <property type="molecule type" value="Genomic_DNA"/>
</dbReference>
<protein>
    <submittedName>
        <fullName evidence="2">(diamondback moth) hypothetical protein</fullName>
    </submittedName>
</protein>
<dbReference type="AlphaFoldDB" id="A0A8S4D7J8"/>
<evidence type="ECO:0000256" key="1">
    <source>
        <dbReference type="SAM" id="MobiDB-lite"/>
    </source>
</evidence>
<feature type="region of interest" description="Disordered" evidence="1">
    <location>
        <begin position="274"/>
        <end position="357"/>
    </location>
</feature>